<feature type="region of interest" description="Disordered" evidence="2">
    <location>
        <begin position="480"/>
        <end position="506"/>
    </location>
</feature>
<feature type="compositionally biased region" description="Basic and acidic residues" evidence="2">
    <location>
        <begin position="1069"/>
        <end position="1081"/>
    </location>
</feature>
<dbReference type="GeneID" id="14915248"/>
<dbReference type="GO" id="GO:0015616">
    <property type="term" value="F:DNA translocase activity"/>
    <property type="evidence" value="ECO:0007669"/>
    <property type="project" value="TreeGrafter"/>
</dbReference>
<feature type="compositionally biased region" description="Low complexity" evidence="2">
    <location>
        <begin position="1126"/>
        <end position="1168"/>
    </location>
</feature>
<keyword evidence="1" id="KW-0378">Hydrolase</keyword>
<dbReference type="InterPro" id="IPR036047">
    <property type="entry name" value="F-box-like_dom_sf"/>
</dbReference>
<dbReference type="Pfam" id="PF12937">
    <property type="entry name" value="F-box-like"/>
    <property type="match status" value="1"/>
</dbReference>
<dbReference type="Gene3D" id="1.20.1280.50">
    <property type="match status" value="1"/>
</dbReference>
<dbReference type="STRING" id="1257118.L8GPT3"/>
<dbReference type="InterPro" id="IPR001650">
    <property type="entry name" value="Helicase_C-like"/>
</dbReference>
<feature type="region of interest" description="Disordered" evidence="2">
    <location>
        <begin position="1015"/>
        <end position="1096"/>
    </location>
</feature>
<evidence type="ECO:0000259" key="3">
    <source>
        <dbReference type="PROSITE" id="PS51192"/>
    </source>
</evidence>
<accession>L8GPT3</accession>
<feature type="compositionally biased region" description="Basic and acidic residues" evidence="2">
    <location>
        <begin position="14"/>
        <end position="37"/>
    </location>
</feature>
<dbReference type="Gene3D" id="1.20.120.850">
    <property type="entry name" value="SWI2/SNF2 ATPases, N-terminal domain"/>
    <property type="match status" value="1"/>
</dbReference>
<feature type="compositionally biased region" description="Acidic residues" evidence="2">
    <location>
        <begin position="611"/>
        <end position="631"/>
    </location>
</feature>
<dbReference type="KEGG" id="acan:ACA1_066840"/>
<feature type="compositionally biased region" description="Low complexity" evidence="2">
    <location>
        <begin position="1176"/>
        <end position="1186"/>
    </location>
</feature>
<dbReference type="InterPro" id="IPR014001">
    <property type="entry name" value="Helicase_ATP-bd"/>
</dbReference>
<proteinExistence type="predicted"/>
<organism evidence="5 6">
    <name type="scientific">Acanthamoeba castellanii (strain ATCC 30010 / Neff)</name>
    <dbReference type="NCBI Taxonomy" id="1257118"/>
    <lineage>
        <taxon>Eukaryota</taxon>
        <taxon>Amoebozoa</taxon>
        <taxon>Discosea</taxon>
        <taxon>Longamoebia</taxon>
        <taxon>Centramoebida</taxon>
        <taxon>Acanthamoebidae</taxon>
        <taxon>Acanthamoeba</taxon>
    </lineage>
</organism>
<dbReference type="PANTHER" id="PTHR45629:SF7">
    <property type="entry name" value="DNA EXCISION REPAIR PROTEIN ERCC-6-RELATED"/>
    <property type="match status" value="1"/>
</dbReference>
<dbReference type="InterPro" id="IPR049730">
    <property type="entry name" value="SNF2/RAD54-like_C"/>
</dbReference>
<dbReference type="EMBL" id="KB008048">
    <property type="protein sequence ID" value="ELR14643.1"/>
    <property type="molecule type" value="Genomic_DNA"/>
</dbReference>
<dbReference type="Pfam" id="PF00176">
    <property type="entry name" value="SNF2-rel_dom"/>
    <property type="match status" value="1"/>
</dbReference>
<dbReference type="PROSITE" id="PS51192">
    <property type="entry name" value="HELICASE_ATP_BIND_1"/>
    <property type="match status" value="1"/>
</dbReference>
<dbReference type="SUPFAM" id="SSF81383">
    <property type="entry name" value="F-box domain"/>
    <property type="match status" value="1"/>
</dbReference>
<feature type="domain" description="Helicase ATP-binding" evidence="3">
    <location>
        <begin position="249"/>
        <end position="421"/>
    </location>
</feature>
<evidence type="ECO:0000313" key="5">
    <source>
        <dbReference type="EMBL" id="ELR14643.1"/>
    </source>
</evidence>
<keyword evidence="6" id="KW-1185">Reference proteome</keyword>
<dbReference type="Proteomes" id="UP000011083">
    <property type="component" value="Unassembled WGS sequence"/>
</dbReference>
<feature type="region of interest" description="Disordered" evidence="2">
    <location>
        <begin position="1126"/>
        <end position="1207"/>
    </location>
</feature>
<dbReference type="Gene3D" id="3.40.50.10810">
    <property type="entry name" value="Tandem AAA-ATPase domain"/>
    <property type="match status" value="1"/>
</dbReference>
<dbReference type="Gene3D" id="3.40.50.300">
    <property type="entry name" value="P-loop containing nucleotide triphosphate hydrolases"/>
    <property type="match status" value="1"/>
</dbReference>
<dbReference type="InterPro" id="IPR001810">
    <property type="entry name" value="F-box_dom"/>
</dbReference>
<dbReference type="InterPro" id="IPR038718">
    <property type="entry name" value="SNF2-like_sf"/>
</dbReference>
<evidence type="ECO:0000259" key="4">
    <source>
        <dbReference type="PROSITE" id="PS51194"/>
    </source>
</evidence>
<gene>
    <name evidence="5" type="ORF">ACA1_066840</name>
</gene>
<protein>
    <submittedName>
        <fullName evidence="5">SNF2 domain containing protein</fullName>
    </submittedName>
</protein>
<dbReference type="PROSITE" id="PS51194">
    <property type="entry name" value="HELICASE_CTER"/>
    <property type="match status" value="1"/>
</dbReference>
<dbReference type="GO" id="GO:0005524">
    <property type="term" value="F:ATP binding"/>
    <property type="evidence" value="ECO:0007669"/>
    <property type="project" value="InterPro"/>
</dbReference>
<dbReference type="SMART" id="SM00487">
    <property type="entry name" value="DEXDc"/>
    <property type="match status" value="1"/>
</dbReference>
<feature type="compositionally biased region" description="Basic and acidic residues" evidence="2">
    <location>
        <begin position="162"/>
        <end position="181"/>
    </location>
</feature>
<sequence>MFSDESEEEEEEAPSDKKQRGKEARPAAKGGMMDKLRMLARQTGSEAIEDAAQSDGSESEAKEERDSEDEHDSECPTDEQMEGDDYEAECIAEDDDEKRPPTPTNKAKTLQKVKTEREVEREEKKAHKSEAIEQEEAEEEGEEEEESEEEEEETPSWKRLRKFVEVKDEPRTSEKKSDSSGKKKAATAAELKGKTKDAVKTEAKKGKNADEDFVEEEVERVQLWKGLSIPAKMWDGLYPYQKRGVEFMWSLYTKKTGGILGDEMGLGKTIQALVLVLGALTSGRAKRVLIVMPLSVMKNWENELMKWSDNGAMLESRGMGICIMHGAMNKKKNEIKDKVFHHEGGLCFTTYGNIPTKLASFVSINWDIVLLDEGHKIKNHRIGLSQSMRRIPSTTRILLTGTPIQNNLMELWSLFDYTCKGQLLGTIHQFGRQFEQPIKYATYKCASAEEKQLSHELSKQLRHILAPHFLRREKKDVFNTNGSASKADAGDQSSPSPSSSEERQQQALTTRMNDFIVWLSLSPVQEKLYRSFLASDQVKNVLATTKNVLEGLVLLKKLCDHPRLLTAKNAEAVDAELLATWCDWLRDKQEDDEDSEKPKRAAKRNTRATSDDEDEDDAAEESESEDEDEEVDHLPVTRQAAKRKPLIKAKVKTEISGGRRLAVDEFNTRLPHEVKLRIFGFACGLNDVVEVSRLMLVCSHWRQVASDDALWFPLCRHQSFVDARGRDLQAMALANAARREAQRAKEEAREARHTEDVGKEIPIPPKEASWRECFLRKRRECVHQISAKLVFLMRLLPKLREEGSRVLVFSQSRKMLNIIELLLREGDYSFLRIDGSISKSDERQRRVELFNSDPSYFCFLLTTVVGGIGLNLTGADRVVIVDPSWNPTHDNQAVCRAFRLGQKKNVIVYRLITCGTIEEKIYRRQVFKGAIVQSTMTQKSSLRYFSREELTDLFHLGDPRVAQTQKDLHALHAHERVTDEYTDRHIQYLHEIGGVHGISDHDLLFSKTQAVESSAVAKQQAKEAARHLKNQNSDDEGDDEGARDLVKGGADGGAGEAAYTPASQPRTRGGAEEEAKTKREVVTGSAPPARRRRPRESIVDTALNAFTPPVTVYSRVIEKTRMRRLAASPASSSALIAATPQRKTTTTSSSSRPLPSPAAVSSSSLRASATRKHAPTSASKKATTSTTREDKENNKPRANAKRLDFDD</sequence>
<dbReference type="VEuPathDB" id="AmoebaDB:ACA1_066840"/>
<dbReference type="SMART" id="SM00490">
    <property type="entry name" value="HELICc"/>
    <property type="match status" value="1"/>
</dbReference>
<feature type="compositionally biased region" description="Acidic residues" evidence="2">
    <location>
        <begin position="66"/>
        <end position="96"/>
    </location>
</feature>
<feature type="domain" description="Helicase C-terminal" evidence="4">
    <location>
        <begin position="791"/>
        <end position="943"/>
    </location>
</feature>
<dbReference type="InterPro" id="IPR027417">
    <property type="entry name" value="P-loop_NTPase"/>
</dbReference>
<feature type="compositionally biased region" description="Basic and acidic residues" evidence="2">
    <location>
        <begin position="1187"/>
        <end position="1207"/>
    </location>
</feature>
<feature type="compositionally biased region" description="Basic and acidic residues" evidence="2">
    <location>
        <begin position="113"/>
        <end position="131"/>
    </location>
</feature>
<feature type="compositionally biased region" description="Acidic residues" evidence="2">
    <location>
        <begin position="1"/>
        <end position="13"/>
    </location>
</feature>
<dbReference type="SUPFAM" id="SSF52540">
    <property type="entry name" value="P-loop containing nucleoside triphosphate hydrolases"/>
    <property type="match status" value="2"/>
</dbReference>
<dbReference type="AlphaFoldDB" id="L8GPT3"/>
<evidence type="ECO:0000256" key="1">
    <source>
        <dbReference type="ARBA" id="ARBA00022801"/>
    </source>
</evidence>
<dbReference type="GO" id="GO:0016787">
    <property type="term" value="F:hydrolase activity"/>
    <property type="evidence" value="ECO:0007669"/>
    <property type="project" value="UniProtKB-KW"/>
</dbReference>
<dbReference type="RefSeq" id="XP_004336656.1">
    <property type="nucleotide sequence ID" value="XM_004336608.1"/>
</dbReference>
<dbReference type="OrthoDB" id="413460at2759"/>
<name>L8GPT3_ACACF</name>
<dbReference type="Pfam" id="PF00271">
    <property type="entry name" value="Helicase_C"/>
    <property type="match status" value="1"/>
</dbReference>
<reference evidence="5 6" key="1">
    <citation type="journal article" date="2013" name="Genome Biol.">
        <title>Genome of Acanthamoeba castellanii highlights extensive lateral gene transfer and early evolution of tyrosine kinase signaling.</title>
        <authorList>
            <person name="Clarke M."/>
            <person name="Lohan A.J."/>
            <person name="Liu B."/>
            <person name="Lagkouvardos I."/>
            <person name="Roy S."/>
            <person name="Zafar N."/>
            <person name="Bertelli C."/>
            <person name="Schilde C."/>
            <person name="Kianianmomeni A."/>
            <person name="Burglin T.R."/>
            <person name="Frech C."/>
            <person name="Turcotte B."/>
            <person name="Kopec K.O."/>
            <person name="Synnott J.M."/>
            <person name="Choo C."/>
            <person name="Paponov I."/>
            <person name="Finkler A."/>
            <person name="Soon Heng Tan C."/>
            <person name="Hutchins A.P."/>
            <person name="Weinmeier T."/>
            <person name="Rattei T."/>
            <person name="Chu J.S."/>
            <person name="Gimenez G."/>
            <person name="Irimia M."/>
            <person name="Rigden D.J."/>
            <person name="Fitzpatrick D.A."/>
            <person name="Lorenzo-Morales J."/>
            <person name="Bateman A."/>
            <person name="Chiu C.H."/>
            <person name="Tang P."/>
            <person name="Hegemann P."/>
            <person name="Fromm H."/>
            <person name="Raoult D."/>
            <person name="Greub G."/>
            <person name="Miranda-Saavedra D."/>
            <person name="Chen N."/>
            <person name="Nash P."/>
            <person name="Ginger M.L."/>
            <person name="Horn M."/>
            <person name="Schaap P."/>
            <person name="Caler L."/>
            <person name="Loftus B."/>
        </authorList>
    </citation>
    <scope>NUCLEOTIDE SEQUENCE [LARGE SCALE GENOMIC DNA]</scope>
    <source>
        <strain evidence="5 6">Neff</strain>
    </source>
</reference>
<dbReference type="CDD" id="cd18793">
    <property type="entry name" value="SF2_C_SNF"/>
    <property type="match status" value="1"/>
</dbReference>
<dbReference type="InterPro" id="IPR050496">
    <property type="entry name" value="SNF2_RAD54_helicase_repair"/>
</dbReference>
<dbReference type="InterPro" id="IPR000330">
    <property type="entry name" value="SNF2_N"/>
</dbReference>
<feature type="region of interest" description="Disordered" evidence="2">
    <location>
        <begin position="1"/>
        <end position="199"/>
    </location>
</feature>
<feature type="compositionally biased region" description="Acidic residues" evidence="2">
    <location>
        <begin position="132"/>
        <end position="154"/>
    </location>
</feature>
<dbReference type="PANTHER" id="PTHR45629">
    <property type="entry name" value="SNF2/RAD54 FAMILY MEMBER"/>
    <property type="match status" value="1"/>
</dbReference>
<feature type="region of interest" description="Disordered" evidence="2">
    <location>
        <begin position="588"/>
        <end position="637"/>
    </location>
</feature>
<evidence type="ECO:0000256" key="2">
    <source>
        <dbReference type="SAM" id="MobiDB-lite"/>
    </source>
</evidence>
<evidence type="ECO:0000313" key="6">
    <source>
        <dbReference type="Proteomes" id="UP000011083"/>
    </source>
</evidence>